<reference evidence="2" key="1">
    <citation type="submission" date="2020-08" db="EMBL/GenBank/DDBJ databases">
        <title>Genome sequencing and assembly of the red palm weevil Rhynchophorus ferrugineus.</title>
        <authorList>
            <person name="Dias G.B."/>
            <person name="Bergman C.M."/>
            <person name="Manee M."/>
        </authorList>
    </citation>
    <scope>NUCLEOTIDE SEQUENCE</scope>
    <source>
        <strain evidence="2">AA-2017</strain>
        <tissue evidence="2">Whole larva</tissue>
    </source>
</reference>
<keyword evidence="3" id="KW-1185">Reference proteome</keyword>
<name>A0A834M1W3_RHYFE</name>
<feature type="region of interest" description="Disordered" evidence="1">
    <location>
        <begin position="60"/>
        <end position="81"/>
    </location>
</feature>
<evidence type="ECO:0000313" key="2">
    <source>
        <dbReference type="EMBL" id="KAF7263865.1"/>
    </source>
</evidence>
<accession>A0A834M1W3</accession>
<comment type="caution">
    <text evidence="2">The sequence shown here is derived from an EMBL/GenBank/DDBJ whole genome shotgun (WGS) entry which is preliminary data.</text>
</comment>
<organism evidence="2 3">
    <name type="scientific">Rhynchophorus ferrugineus</name>
    <name type="common">Red palm weevil</name>
    <name type="synonym">Curculio ferrugineus</name>
    <dbReference type="NCBI Taxonomy" id="354439"/>
    <lineage>
        <taxon>Eukaryota</taxon>
        <taxon>Metazoa</taxon>
        <taxon>Ecdysozoa</taxon>
        <taxon>Arthropoda</taxon>
        <taxon>Hexapoda</taxon>
        <taxon>Insecta</taxon>
        <taxon>Pterygota</taxon>
        <taxon>Neoptera</taxon>
        <taxon>Endopterygota</taxon>
        <taxon>Coleoptera</taxon>
        <taxon>Polyphaga</taxon>
        <taxon>Cucujiformia</taxon>
        <taxon>Curculionidae</taxon>
        <taxon>Dryophthorinae</taxon>
        <taxon>Rhynchophorus</taxon>
    </lineage>
</organism>
<proteinExistence type="predicted"/>
<feature type="compositionally biased region" description="Basic and acidic residues" evidence="1">
    <location>
        <begin position="62"/>
        <end position="77"/>
    </location>
</feature>
<evidence type="ECO:0000313" key="3">
    <source>
        <dbReference type="Proteomes" id="UP000625711"/>
    </source>
</evidence>
<sequence>MVYPTKAVPVTSKLVKKLSYVLGRQVWPRRASTTGDRLMFYLSITGIKVDIFRIGNKPSTGPRDRFAKPQHNDDKCDPGPARTRSSITMANCDIGVQFVERLYYDNIFVFTGAINDIRADELVWFVLELMYVRTFGELRVHQWIRKLSRSFRLFIGCNRTVEEYCMYLKPESDRDIGGYDSSILSALQTEKND</sequence>
<dbReference type="Proteomes" id="UP000625711">
    <property type="component" value="Unassembled WGS sequence"/>
</dbReference>
<dbReference type="EMBL" id="JAACXV010018961">
    <property type="protein sequence ID" value="KAF7263865.1"/>
    <property type="molecule type" value="Genomic_DNA"/>
</dbReference>
<protein>
    <submittedName>
        <fullName evidence="2">Uncharacterized protein</fullName>
    </submittedName>
</protein>
<dbReference type="AlphaFoldDB" id="A0A834M1W3"/>
<evidence type="ECO:0000256" key="1">
    <source>
        <dbReference type="SAM" id="MobiDB-lite"/>
    </source>
</evidence>
<gene>
    <name evidence="2" type="ORF">GWI33_001000</name>
</gene>